<accession>A0ABS4EA44</accession>
<comment type="caution">
    <text evidence="2">The sequence shown here is derived from an EMBL/GenBank/DDBJ whole genome shotgun (WGS) entry which is preliminary data.</text>
</comment>
<evidence type="ECO:0000256" key="1">
    <source>
        <dbReference type="SAM" id="Phobius"/>
    </source>
</evidence>
<dbReference type="RefSeq" id="WP_027701494.1">
    <property type="nucleotide sequence ID" value="NZ_BAAACS010000013.1"/>
</dbReference>
<protein>
    <submittedName>
        <fullName evidence="2">Uncharacterized protein</fullName>
    </submittedName>
</protein>
<dbReference type="Proteomes" id="UP000767291">
    <property type="component" value="Unassembled WGS sequence"/>
</dbReference>
<feature type="transmembrane region" description="Helical" evidence="1">
    <location>
        <begin position="5"/>
        <end position="26"/>
    </location>
</feature>
<keyword evidence="1" id="KW-1133">Transmembrane helix</keyword>
<proteinExistence type="predicted"/>
<keyword evidence="3" id="KW-1185">Reference proteome</keyword>
<evidence type="ECO:0000313" key="3">
    <source>
        <dbReference type="Proteomes" id="UP000767291"/>
    </source>
</evidence>
<dbReference type="EMBL" id="JAGGJX010000001">
    <property type="protein sequence ID" value="MBP1854781.1"/>
    <property type="molecule type" value="Genomic_DNA"/>
</dbReference>
<feature type="transmembrane region" description="Helical" evidence="1">
    <location>
        <begin position="32"/>
        <end position="52"/>
    </location>
</feature>
<sequence length="61" mass="7373">MIRKIISVLVLANFAILTLNVMQYLLPDLYSYNQLFFTLYGVVFGLFTHQYYKFINRFIRK</sequence>
<organism evidence="2 3">
    <name type="scientific">Metaclostridioides mangenotii</name>
    <dbReference type="NCBI Taxonomy" id="1540"/>
    <lineage>
        <taxon>Bacteria</taxon>
        <taxon>Bacillati</taxon>
        <taxon>Bacillota</taxon>
        <taxon>Clostridia</taxon>
        <taxon>Peptostreptococcales</taxon>
        <taxon>Peptostreptococcaceae</taxon>
        <taxon>Metaclostridioides</taxon>
    </lineage>
</organism>
<keyword evidence="1" id="KW-0812">Transmembrane</keyword>
<reference evidence="2 3" key="1">
    <citation type="submission" date="2021-03" db="EMBL/GenBank/DDBJ databases">
        <title>Genomic Encyclopedia of Type Strains, Phase IV (KMG-IV): sequencing the most valuable type-strain genomes for metagenomic binning, comparative biology and taxonomic classification.</title>
        <authorList>
            <person name="Goeker M."/>
        </authorList>
    </citation>
    <scope>NUCLEOTIDE SEQUENCE [LARGE SCALE GENOMIC DNA]</scope>
    <source>
        <strain evidence="2 3">DSM 1289</strain>
    </source>
</reference>
<gene>
    <name evidence="2" type="ORF">J2Z43_001171</name>
</gene>
<keyword evidence="1" id="KW-0472">Membrane</keyword>
<name>A0ABS4EA44_9FIRM</name>
<evidence type="ECO:0000313" key="2">
    <source>
        <dbReference type="EMBL" id="MBP1854781.1"/>
    </source>
</evidence>